<evidence type="ECO:0008006" key="5">
    <source>
        <dbReference type="Google" id="ProtNLM"/>
    </source>
</evidence>
<dbReference type="SUPFAM" id="SSF53756">
    <property type="entry name" value="UDP-Glycosyltransferase/glycogen phosphorylase"/>
    <property type="match status" value="1"/>
</dbReference>
<keyword evidence="4" id="KW-1185">Reference proteome</keyword>
<dbReference type="EMBL" id="AYKG01000042">
    <property type="protein sequence ID" value="ROO25909.1"/>
    <property type="molecule type" value="Genomic_DNA"/>
</dbReference>
<evidence type="ECO:0000313" key="3">
    <source>
        <dbReference type="EMBL" id="ROO25909.1"/>
    </source>
</evidence>
<accession>A0A423PJZ9</accession>
<comment type="caution">
    <text evidence="3">The sequence shown here is derived from an EMBL/GenBank/DDBJ whole genome shotgun (WGS) entry which is preliminary data.</text>
</comment>
<dbReference type="Proteomes" id="UP000285310">
    <property type="component" value="Unassembled WGS sequence"/>
</dbReference>
<dbReference type="GO" id="GO:0008713">
    <property type="term" value="F:ADP-heptose-lipopolysaccharide heptosyltransferase activity"/>
    <property type="evidence" value="ECO:0007669"/>
    <property type="project" value="TreeGrafter"/>
</dbReference>
<dbReference type="Gene3D" id="3.40.50.2000">
    <property type="entry name" value="Glycogen Phosphorylase B"/>
    <property type="match status" value="2"/>
</dbReference>
<dbReference type="GO" id="GO:0009244">
    <property type="term" value="P:lipopolysaccharide core region biosynthetic process"/>
    <property type="evidence" value="ECO:0007669"/>
    <property type="project" value="TreeGrafter"/>
</dbReference>
<dbReference type="InterPro" id="IPR002201">
    <property type="entry name" value="Glyco_trans_9"/>
</dbReference>
<dbReference type="GO" id="GO:0005829">
    <property type="term" value="C:cytosol"/>
    <property type="evidence" value="ECO:0007669"/>
    <property type="project" value="TreeGrafter"/>
</dbReference>
<name>A0A423PJZ9_9GAMM</name>
<keyword evidence="1" id="KW-0328">Glycosyltransferase</keyword>
<dbReference type="InParanoid" id="A0A423PJZ9"/>
<evidence type="ECO:0000313" key="4">
    <source>
        <dbReference type="Proteomes" id="UP000285310"/>
    </source>
</evidence>
<dbReference type="Pfam" id="PF01075">
    <property type="entry name" value="Glyco_transf_9"/>
    <property type="match status" value="1"/>
</dbReference>
<sequence>MSVAEFCVTDSRVSSHPAPSWGERIRQWRRNNRQRFNRTLARLFGTSRAKRMPLAPDTRRILVVRLNKRLGNILFLTPMLRSLSASLPEARIDLVIQSPAQVALLQSLPGVGQVYIQRNSLFGLLGLLRTIRRQRYDLAIDPTGNSASNRMSMALSGARQRLGFANKDQWLPLTHAAGRTQSRHQALQAVELLNDAIAEPEIECFDTLAVFPDNQARQAADRIWQTTLAGQADEAPVIGFFARATGRKQLPRHWWQAWIIAMRAAAPSAVLVEILPGDDARPISDELPHVAIKALTELAAFMARCDQFVAADSGPMHLAAAAGVPTVGLFQATSPRDYAPLGQSCISLEGKRLTPELTARTLAARL</sequence>
<evidence type="ECO:0000256" key="2">
    <source>
        <dbReference type="ARBA" id="ARBA00022679"/>
    </source>
</evidence>
<organism evidence="3 4">
    <name type="scientific">Salinisphaera japonica YTM-1</name>
    <dbReference type="NCBI Taxonomy" id="1209778"/>
    <lineage>
        <taxon>Bacteria</taxon>
        <taxon>Pseudomonadati</taxon>
        <taxon>Pseudomonadota</taxon>
        <taxon>Gammaproteobacteria</taxon>
        <taxon>Salinisphaerales</taxon>
        <taxon>Salinisphaeraceae</taxon>
        <taxon>Salinisphaera</taxon>
    </lineage>
</organism>
<proteinExistence type="predicted"/>
<dbReference type="PANTHER" id="PTHR30160">
    <property type="entry name" value="TETRAACYLDISACCHARIDE 4'-KINASE-RELATED"/>
    <property type="match status" value="1"/>
</dbReference>
<dbReference type="CDD" id="cd03789">
    <property type="entry name" value="GT9_LPS_heptosyltransferase"/>
    <property type="match status" value="1"/>
</dbReference>
<keyword evidence="2" id="KW-0808">Transferase</keyword>
<dbReference type="InterPro" id="IPR051199">
    <property type="entry name" value="LPS_LOS_Heptosyltrfase"/>
</dbReference>
<dbReference type="PANTHER" id="PTHR30160:SF7">
    <property type="entry name" value="ADP-HEPTOSE--LPS HEPTOSYLTRANSFERASE 2"/>
    <property type="match status" value="1"/>
</dbReference>
<dbReference type="AlphaFoldDB" id="A0A423PJZ9"/>
<evidence type="ECO:0000256" key="1">
    <source>
        <dbReference type="ARBA" id="ARBA00022676"/>
    </source>
</evidence>
<protein>
    <recommendedName>
        <fullName evidence="5">Glycosyl transferase family 9</fullName>
    </recommendedName>
</protein>
<gene>
    <name evidence="3" type="ORF">SAJA_12145</name>
</gene>
<reference evidence="3 4" key="1">
    <citation type="submission" date="2013-10" db="EMBL/GenBank/DDBJ databases">
        <title>Salinisphaera japonica YTM-1 Genome Sequencing.</title>
        <authorList>
            <person name="Lai Q."/>
            <person name="Li C."/>
            <person name="Shao Z."/>
        </authorList>
    </citation>
    <scope>NUCLEOTIDE SEQUENCE [LARGE SCALE GENOMIC DNA]</scope>
    <source>
        <strain evidence="3 4">YTM-1</strain>
    </source>
</reference>